<dbReference type="Gene3D" id="3.10.350.10">
    <property type="entry name" value="LysM domain"/>
    <property type="match status" value="1"/>
</dbReference>
<reference evidence="3" key="1">
    <citation type="journal article" date="2014" name="Int. J. Syst. Evol. Microbiol.">
        <title>Complete genome sequence of Corynebacterium casei LMG S-19264T (=DSM 44701T), isolated from a smear-ripened cheese.</title>
        <authorList>
            <consortium name="US DOE Joint Genome Institute (JGI-PGF)"/>
            <person name="Walter F."/>
            <person name="Albersmeier A."/>
            <person name="Kalinowski J."/>
            <person name="Ruckert C."/>
        </authorList>
    </citation>
    <scope>NUCLEOTIDE SEQUENCE</scope>
    <source>
        <strain evidence="3">CGMCC 4.7308</strain>
    </source>
</reference>
<reference evidence="3" key="2">
    <citation type="submission" date="2020-09" db="EMBL/GenBank/DDBJ databases">
        <authorList>
            <person name="Sun Q."/>
            <person name="Zhou Y."/>
        </authorList>
    </citation>
    <scope>NUCLEOTIDE SEQUENCE</scope>
    <source>
        <strain evidence="3">CGMCC 4.7308</strain>
    </source>
</reference>
<feature type="region of interest" description="Disordered" evidence="1">
    <location>
        <begin position="166"/>
        <end position="249"/>
    </location>
</feature>
<dbReference type="PANTHER" id="PTHR34700:SF4">
    <property type="entry name" value="PHAGE-LIKE ELEMENT PBSX PROTEIN XKDP"/>
    <property type="match status" value="1"/>
</dbReference>
<dbReference type="InterPro" id="IPR052196">
    <property type="entry name" value="Bact_Kbp"/>
</dbReference>
<evidence type="ECO:0000313" key="4">
    <source>
        <dbReference type="Proteomes" id="UP000655208"/>
    </source>
</evidence>
<dbReference type="InterPro" id="IPR018392">
    <property type="entry name" value="LysM"/>
</dbReference>
<sequence length="341" mass="33409">MRHGVARLGPPAVPVVLLAAAWCLPQPSDPALWLWTAGATGSVDRLAVLLAIVLVDVLLVWSCVVVGAQVLSRLPGRVGRLAGRAAAALTPRVLRGTLTGAVGCVLLGGVAGCSTADLFGTSTAPPTPSVGAASAVASAGAGGSSTAAAAAATPVADGAGTRAAISAPTAPAPGSATATAAPTTSTEIGGSAEAGLATSPGATSSRSGSGGSEATADRAGTASRPWTPGTARPATAQPHPVATPGGGARDTVTVAVPSLDWPMPGRPVVAGAGTGEVVVLRGDTLWAIAARHLPADAGDARIDAEWRRWYVANRDVVGPDPELILPGQRLRPPAADPQEQS</sequence>
<accession>A0A917SKK5</accession>
<keyword evidence="2" id="KW-0472">Membrane</keyword>
<evidence type="ECO:0000313" key="3">
    <source>
        <dbReference type="EMBL" id="GGL85955.1"/>
    </source>
</evidence>
<dbReference type="EMBL" id="BMNA01000001">
    <property type="protein sequence ID" value="GGL85955.1"/>
    <property type="molecule type" value="Genomic_DNA"/>
</dbReference>
<feature type="region of interest" description="Disordered" evidence="1">
    <location>
        <begin position="318"/>
        <end position="341"/>
    </location>
</feature>
<keyword evidence="2" id="KW-0812">Transmembrane</keyword>
<feature type="transmembrane region" description="Helical" evidence="2">
    <location>
        <begin position="47"/>
        <end position="71"/>
    </location>
</feature>
<evidence type="ECO:0000256" key="2">
    <source>
        <dbReference type="SAM" id="Phobius"/>
    </source>
</evidence>
<keyword evidence="4" id="KW-1185">Reference proteome</keyword>
<feature type="compositionally biased region" description="Low complexity" evidence="1">
    <location>
        <begin position="197"/>
        <end position="207"/>
    </location>
</feature>
<gene>
    <name evidence="3" type="ORF">GCM10011594_02070</name>
</gene>
<name>A0A917SKK5_9ACTN</name>
<keyword evidence="2" id="KW-1133">Transmembrane helix</keyword>
<dbReference type="PANTHER" id="PTHR34700">
    <property type="entry name" value="POTASSIUM BINDING PROTEIN KBP"/>
    <property type="match status" value="1"/>
</dbReference>
<evidence type="ECO:0000256" key="1">
    <source>
        <dbReference type="SAM" id="MobiDB-lite"/>
    </source>
</evidence>
<protein>
    <recommendedName>
        <fullName evidence="5">LysM domain-containing protein</fullName>
    </recommendedName>
</protein>
<organism evidence="3 4">
    <name type="scientific">Nakamurella endophytica</name>
    <dbReference type="NCBI Taxonomy" id="1748367"/>
    <lineage>
        <taxon>Bacteria</taxon>
        <taxon>Bacillati</taxon>
        <taxon>Actinomycetota</taxon>
        <taxon>Actinomycetes</taxon>
        <taxon>Nakamurellales</taxon>
        <taxon>Nakamurellaceae</taxon>
        <taxon>Nakamurella</taxon>
    </lineage>
</organism>
<feature type="compositionally biased region" description="Low complexity" evidence="1">
    <location>
        <begin position="166"/>
        <end position="186"/>
    </location>
</feature>
<dbReference type="InterPro" id="IPR036779">
    <property type="entry name" value="LysM_dom_sf"/>
</dbReference>
<dbReference type="CDD" id="cd00118">
    <property type="entry name" value="LysM"/>
    <property type="match status" value="1"/>
</dbReference>
<dbReference type="Proteomes" id="UP000655208">
    <property type="component" value="Unassembled WGS sequence"/>
</dbReference>
<dbReference type="AlphaFoldDB" id="A0A917SKK5"/>
<proteinExistence type="predicted"/>
<comment type="caution">
    <text evidence="3">The sequence shown here is derived from an EMBL/GenBank/DDBJ whole genome shotgun (WGS) entry which is preliminary data.</text>
</comment>
<evidence type="ECO:0008006" key="5">
    <source>
        <dbReference type="Google" id="ProtNLM"/>
    </source>
</evidence>